<keyword evidence="4" id="KW-0809">Transit peptide</keyword>
<dbReference type="Proteomes" id="UP000284706">
    <property type="component" value="Unassembled WGS sequence"/>
</dbReference>
<dbReference type="PANTHER" id="PTHR36091">
    <property type="entry name" value="ALTERED INHERITANCE OF MITOCHONDRIA PROTEIN 9, MITOCHONDRIAL"/>
    <property type="match status" value="1"/>
</dbReference>
<reference evidence="8 9" key="1">
    <citation type="journal article" date="2018" name="Evol. Lett.">
        <title>Horizontal gene cluster transfer increased hallucinogenic mushroom diversity.</title>
        <authorList>
            <person name="Reynolds H.T."/>
            <person name="Vijayakumar V."/>
            <person name="Gluck-Thaler E."/>
            <person name="Korotkin H.B."/>
            <person name="Matheny P.B."/>
            <person name="Slot J.C."/>
        </authorList>
    </citation>
    <scope>NUCLEOTIDE SEQUENCE [LARGE SCALE GENOMIC DNA]</scope>
    <source>
        <strain evidence="8 9">SRW20</strain>
    </source>
</reference>
<gene>
    <name evidence="8" type="ORF">CVT26_008826</name>
</gene>
<organism evidence="8 9">
    <name type="scientific">Gymnopilus dilepis</name>
    <dbReference type="NCBI Taxonomy" id="231916"/>
    <lineage>
        <taxon>Eukaryota</taxon>
        <taxon>Fungi</taxon>
        <taxon>Dikarya</taxon>
        <taxon>Basidiomycota</taxon>
        <taxon>Agaricomycotina</taxon>
        <taxon>Agaricomycetes</taxon>
        <taxon>Agaricomycetidae</taxon>
        <taxon>Agaricales</taxon>
        <taxon>Agaricineae</taxon>
        <taxon>Hymenogastraceae</taxon>
        <taxon>Gymnopilus</taxon>
    </lineage>
</organism>
<evidence type="ECO:0000256" key="5">
    <source>
        <dbReference type="ARBA" id="ARBA00023128"/>
    </source>
</evidence>
<evidence type="ECO:0000256" key="7">
    <source>
        <dbReference type="SAM" id="MobiDB-lite"/>
    </source>
</evidence>
<dbReference type="AlphaFoldDB" id="A0A409WP61"/>
<evidence type="ECO:0000256" key="3">
    <source>
        <dbReference type="ARBA" id="ARBA00016197"/>
    </source>
</evidence>
<name>A0A409WP61_9AGAR</name>
<accession>A0A409WP61</accession>
<feature type="compositionally biased region" description="Basic and acidic residues" evidence="7">
    <location>
        <begin position="37"/>
        <end position="48"/>
    </location>
</feature>
<comment type="caution">
    <text evidence="8">The sequence shown here is derived from an EMBL/GenBank/DDBJ whole genome shotgun (WGS) entry which is preliminary data.</text>
</comment>
<dbReference type="SUPFAM" id="SSF56112">
    <property type="entry name" value="Protein kinase-like (PK-like)"/>
    <property type="match status" value="1"/>
</dbReference>
<feature type="region of interest" description="Disordered" evidence="7">
    <location>
        <begin position="23"/>
        <end position="48"/>
    </location>
</feature>
<evidence type="ECO:0000256" key="6">
    <source>
        <dbReference type="ARBA" id="ARBA00031849"/>
    </source>
</evidence>
<evidence type="ECO:0000256" key="1">
    <source>
        <dbReference type="ARBA" id="ARBA00004173"/>
    </source>
</evidence>
<comment type="similarity">
    <text evidence="2">Belongs to the AIM9 family.</text>
</comment>
<evidence type="ECO:0000313" key="8">
    <source>
        <dbReference type="EMBL" id="PPQ80298.1"/>
    </source>
</evidence>
<proteinExistence type="inferred from homology"/>
<sequence length="588" mass="66814">MLSRVASRVLGAAGVTQASSHVQAEYAPPFHGKRRRDTSPESVARDRTNPFWNHTTGRWLWNDEINRARRYTPFDIDGLKDLACQVCSAGRCTSMVQLGNGSKTKVFHLQFDNGKELVARIPTLLLGNLRLSIASEAATTEYVRFRYNEGREESWATPQIPRVLSWNPTCRNPVKWPYILTEYIPGGDLQSIWNSPACKTMKHTIGNLVKVEDTLLQDTFSHYGSLYFTEDVDKFDRDRPLYAEPPEDPLRIALSHKFRIGEIAHRDWWRGGYCDVPGDRGPWPDLQSVLMGTAEMQLRALRWKKDYNPLFNKSTPDDFDFLSAPLKTTDIIASDLVPQNETFLRPVLQHPNLSRGNIIVPHDSASISGPDIKGIVDWQGAVIAPFFVQAAEAPAFTTDGPNRMTGDWADPLCFEEEDIRSNPQEEHERLRMNLMVSRRDTYYTLNVWAKAEARREALLCSPGLPEIAKLYRSLPRAIADGPASLRCVLFSIKQKWDSFNPSKPCPINMPDEDQEMSEAEAKIMEGRRSQMQDVLVGIGCSSDGWVENERYDEAKKLWEGFQKYWDRGKTAEELGPFPFHDGAYSPLL</sequence>
<evidence type="ECO:0000256" key="4">
    <source>
        <dbReference type="ARBA" id="ARBA00022946"/>
    </source>
</evidence>
<dbReference type="InterPro" id="IPR051035">
    <property type="entry name" value="Mito_inheritance_9"/>
</dbReference>
<dbReference type="InParanoid" id="A0A409WP61"/>
<dbReference type="EMBL" id="NHYE01004959">
    <property type="protein sequence ID" value="PPQ80298.1"/>
    <property type="molecule type" value="Genomic_DNA"/>
</dbReference>
<evidence type="ECO:0000313" key="9">
    <source>
        <dbReference type="Proteomes" id="UP000284706"/>
    </source>
</evidence>
<evidence type="ECO:0000256" key="2">
    <source>
        <dbReference type="ARBA" id="ARBA00005543"/>
    </source>
</evidence>
<comment type="subcellular location">
    <subcellularLocation>
        <location evidence="1">Mitochondrion</location>
    </subcellularLocation>
</comment>
<dbReference type="GO" id="GO:0005739">
    <property type="term" value="C:mitochondrion"/>
    <property type="evidence" value="ECO:0007669"/>
    <property type="project" value="UniProtKB-SubCell"/>
</dbReference>
<dbReference type="STRING" id="231916.A0A409WP61"/>
<dbReference type="InterPro" id="IPR011009">
    <property type="entry name" value="Kinase-like_dom_sf"/>
</dbReference>
<keyword evidence="9" id="KW-1185">Reference proteome</keyword>
<dbReference type="OrthoDB" id="2831558at2759"/>
<keyword evidence="5" id="KW-0496">Mitochondrion</keyword>
<dbReference type="PANTHER" id="PTHR36091:SF1">
    <property type="entry name" value="ALTERED INHERITANCE OF MITOCHONDRIA PROTEIN 9, MITOCHONDRIAL"/>
    <property type="match status" value="1"/>
</dbReference>
<protein>
    <recommendedName>
        <fullName evidence="3">Altered inheritance of mitochondria protein 9, mitochondrial</fullName>
    </recommendedName>
    <alternativeName>
        <fullName evidence="6">Found in mitochondrial proteome protein 29</fullName>
    </alternativeName>
</protein>